<organism evidence="9 10">
    <name type="scientific">candidate division WWE3 bacterium RIFCSPHIGHO2_01_FULL_48_15</name>
    <dbReference type="NCBI Taxonomy" id="1802619"/>
    <lineage>
        <taxon>Bacteria</taxon>
        <taxon>Katanobacteria</taxon>
    </lineage>
</organism>
<dbReference type="PANTHER" id="PTHR33778:SF1">
    <property type="entry name" value="MAGNESIUM TRANSPORTER YHID-RELATED"/>
    <property type="match status" value="1"/>
</dbReference>
<feature type="transmembrane region" description="Helical" evidence="7">
    <location>
        <begin position="39"/>
        <end position="58"/>
    </location>
</feature>
<feature type="transmembrane region" description="Helical" evidence="7">
    <location>
        <begin position="67"/>
        <end position="87"/>
    </location>
</feature>
<evidence type="ECO:0000256" key="2">
    <source>
        <dbReference type="ARBA" id="ARBA00009298"/>
    </source>
</evidence>
<sequence length="146" mass="15296">MFEIPMDMVIRLLTAFLLGGVIGLERELTHKPAGLRTHILISLASAIFVLISLSPGFAGPTHDPARIAAQILTGMGFVGAGVVIGYGGQVRGVTTAASLWITAAVGMAAGLGELGLAVFSTFLIMIALWVLKLIEKPIDDLAQDKE</sequence>
<evidence type="ECO:0000259" key="8">
    <source>
        <dbReference type="Pfam" id="PF02308"/>
    </source>
</evidence>
<dbReference type="InterPro" id="IPR049177">
    <property type="entry name" value="MgtC_SapB_SrpB_YhiD_N"/>
</dbReference>
<dbReference type="STRING" id="1802619.A2797_01610"/>
<keyword evidence="6 7" id="KW-0472">Membrane</keyword>
<evidence type="ECO:0000313" key="9">
    <source>
        <dbReference type="EMBL" id="OGC54568.1"/>
    </source>
</evidence>
<dbReference type="Pfam" id="PF02308">
    <property type="entry name" value="MgtC"/>
    <property type="match status" value="1"/>
</dbReference>
<dbReference type="PRINTS" id="PR01837">
    <property type="entry name" value="MGTCSAPBPROT"/>
</dbReference>
<evidence type="ECO:0000256" key="3">
    <source>
        <dbReference type="ARBA" id="ARBA00022475"/>
    </source>
</evidence>
<keyword evidence="5 7" id="KW-1133">Transmembrane helix</keyword>
<feature type="domain" description="MgtC/SapB/SrpB/YhiD N-terminal" evidence="8">
    <location>
        <begin position="12"/>
        <end position="136"/>
    </location>
</feature>
<evidence type="ECO:0000256" key="5">
    <source>
        <dbReference type="ARBA" id="ARBA00022989"/>
    </source>
</evidence>
<dbReference type="AlphaFoldDB" id="A0A1F4VC29"/>
<keyword evidence="3" id="KW-1003">Cell membrane</keyword>
<dbReference type="GO" id="GO:0005886">
    <property type="term" value="C:plasma membrane"/>
    <property type="evidence" value="ECO:0007669"/>
    <property type="project" value="UniProtKB-SubCell"/>
</dbReference>
<evidence type="ECO:0000256" key="7">
    <source>
        <dbReference type="SAM" id="Phobius"/>
    </source>
</evidence>
<comment type="subcellular location">
    <subcellularLocation>
        <location evidence="1">Cell membrane</location>
        <topology evidence="1">Multi-pass membrane protein</topology>
    </subcellularLocation>
</comment>
<protein>
    <recommendedName>
        <fullName evidence="8">MgtC/SapB/SrpB/YhiD N-terminal domain-containing protein</fullName>
    </recommendedName>
</protein>
<dbReference type="PANTHER" id="PTHR33778">
    <property type="entry name" value="PROTEIN MGTC"/>
    <property type="match status" value="1"/>
</dbReference>
<evidence type="ECO:0000256" key="4">
    <source>
        <dbReference type="ARBA" id="ARBA00022692"/>
    </source>
</evidence>
<accession>A0A1F4VC29</accession>
<dbReference type="Proteomes" id="UP000179005">
    <property type="component" value="Unassembled WGS sequence"/>
</dbReference>
<gene>
    <name evidence="9" type="ORF">A2797_01610</name>
</gene>
<evidence type="ECO:0000256" key="1">
    <source>
        <dbReference type="ARBA" id="ARBA00004651"/>
    </source>
</evidence>
<dbReference type="InterPro" id="IPR003416">
    <property type="entry name" value="MgtC/SapB/SrpB/YhiD_fam"/>
</dbReference>
<name>A0A1F4VC29_UNCKA</name>
<comment type="caution">
    <text evidence="9">The sequence shown here is derived from an EMBL/GenBank/DDBJ whole genome shotgun (WGS) entry which is preliminary data.</text>
</comment>
<evidence type="ECO:0000313" key="10">
    <source>
        <dbReference type="Proteomes" id="UP000179005"/>
    </source>
</evidence>
<proteinExistence type="inferred from homology"/>
<dbReference type="EMBL" id="MEVC01000020">
    <property type="protein sequence ID" value="OGC54568.1"/>
    <property type="molecule type" value="Genomic_DNA"/>
</dbReference>
<evidence type="ECO:0000256" key="6">
    <source>
        <dbReference type="ARBA" id="ARBA00023136"/>
    </source>
</evidence>
<comment type="similarity">
    <text evidence="2">Belongs to the MgtC/SapB family.</text>
</comment>
<keyword evidence="4 7" id="KW-0812">Transmembrane</keyword>
<feature type="transmembrane region" description="Helical" evidence="7">
    <location>
        <begin position="99"/>
        <end position="131"/>
    </location>
</feature>
<reference evidence="9 10" key="1">
    <citation type="journal article" date="2016" name="Nat. Commun.">
        <title>Thousands of microbial genomes shed light on interconnected biogeochemical processes in an aquifer system.</title>
        <authorList>
            <person name="Anantharaman K."/>
            <person name="Brown C.T."/>
            <person name="Hug L.A."/>
            <person name="Sharon I."/>
            <person name="Castelle C.J."/>
            <person name="Probst A.J."/>
            <person name="Thomas B.C."/>
            <person name="Singh A."/>
            <person name="Wilkins M.J."/>
            <person name="Karaoz U."/>
            <person name="Brodie E.L."/>
            <person name="Williams K.H."/>
            <person name="Hubbard S.S."/>
            <person name="Banfield J.F."/>
        </authorList>
    </citation>
    <scope>NUCLEOTIDE SEQUENCE [LARGE SCALE GENOMIC DNA]</scope>
</reference>